<keyword evidence="3" id="KW-1185">Reference proteome</keyword>
<reference evidence="2" key="1">
    <citation type="submission" date="2011-01" db="EMBL/GenBank/DDBJ databases">
        <authorList>
            <person name="Muzny D."/>
            <person name="Qin X."/>
            <person name="Buhay C."/>
            <person name="Dugan-Rocha S."/>
            <person name="Ding Y."/>
            <person name="Chen G."/>
            <person name="Hawes A."/>
            <person name="Holder M."/>
            <person name="Jhangiani S."/>
            <person name="Johnson A."/>
            <person name="Khan Z."/>
            <person name="Li Z."/>
            <person name="Liu W."/>
            <person name="Liu X."/>
            <person name="Perez L."/>
            <person name="Shen H."/>
            <person name="Wang Q."/>
            <person name="Watt J."/>
            <person name="Xi L."/>
            <person name="Xin Y."/>
            <person name="Zhou J."/>
            <person name="Deng J."/>
            <person name="Jiang H."/>
            <person name="Liu Y."/>
            <person name="Qu J."/>
            <person name="Song X.-Z."/>
            <person name="Zhang L."/>
            <person name="Villasana D."/>
            <person name="Johnson A."/>
            <person name="Liu J."/>
            <person name="Liyanage D."/>
            <person name="Lorensuhewa L."/>
            <person name="Robinson T."/>
            <person name="Song A."/>
            <person name="Song B.-B."/>
            <person name="Dinh H."/>
            <person name="Thornton R."/>
            <person name="Coyle M."/>
            <person name="Francisco L."/>
            <person name="Jackson L."/>
            <person name="Javaid M."/>
            <person name="Korchina V."/>
            <person name="Kovar C."/>
            <person name="Mata R."/>
            <person name="Mathew T."/>
            <person name="Ngo R."/>
            <person name="Nguyen L."/>
            <person name="Nguyen N."/>
            <person name="Okwuonu G."/>
            <person name="Ongeri F."/>
            <person name="Pham C."/>
            <person name="Simmons D."/>
            <person name="Wilczek-Boney K."/>
            <person name="Hale W."/>
            <person name="Jakkamsetti A."/>
            <person name="Pham P."/>
            <person name="Ruth R."/>
            <person name="San Lucas F."/>
            <person name="Warren J."/>
            <person name="Zhang J."/>
            <person name="Zhao Z."/>
            <person name="Zhou C."/>
            <person name="Zhu D."/>
            <person name="Lee S."/>
            <person name="Bess C."/>
            <person name="Blankenburg K."/>
            <person name="Forbes L."/>
            <person name="Fu Q."/>
            <person name="Gubbala S."/>
            <person name="Hirani K."/>
            <person name="Jayaseelan J.C."/>
            <person name="Lara F."/>
            <person name="Munidasa M."/>
            <person name="Palculict T."/>
            <person name="Patil S."/>
            <person name="Pu L.-L."/>
            <person name="Saada N."/>
            <person name="Tang L."/>
            <person name="Weissenberger G."/>
            <person name="Zhu Y."/>
            <person name="Hemphill L."/>
            <person name="Shang Y."/>
            <person name="Youmans B."/>
            <person name="Ayvaz T."/>
            <person name="Ross M."/>
            <person name="Santibanez J."/>
            <person name="Aqrawi P."/>
            <person name="Gross S."/>
            <person name="Joshi V."/>
            <person name="Fowler G."/>
            <person name="Nazareth L."/>
            <person name="Reid J."/>
            <person name="Worley K."/>
            <person name="Petrosino J."/>
            <person name="Highlander S."/>
            <person name="Gibbs R."/>
        </authorList>
    </citation>
    <scope>NUCLEOTIDE SEQUENCE [LARGE SCALE GENOMIC DNA]</scope>
    <source>
        <strain evidence="2">ATCC 33707</strain>
    </source>
</reference>
<organism evidence="2 3">
    <name type="scientific">Prescottella equi ATCC 33707</name>
    <dbReference type="NCBI Taxonomy" id="525370"/>
    <lineage>
        <taxon>Bacteria</taxon>
        <taxon>Bacillati</taxon>
        <taxon>Actinomycetota</taxon>
        <taxon>Actinomycetes</taxon>
        <taxon>Mycobacteriales</taxon>
        <taxon>Nocardiaceae</taxon>
        <taxon>Prescottella</taxon>
    </lineage>
</organism>
<gene>
    <name evidence="2" type="ORF">HMPREF0724_13832</name>
</gene>
<evidence type="ECO:0000313" key="3">
    <source>
        <dbReference type="Proteomes" id="UP000004245"/>
    </source>
</evidence>
<feature type="region of interest" description="Disordered" evidence="1">
    <location>
        <begin position="21"/>
        <end position="61"/>
    </location>
</feature>
<name>E9T5K4_RHOHA</name>
<dbReference type="AlphaFoldDB" id="E9T5K4"/>
<protein>
    <submittedName>
        <fullName evidence="2">Uncharacterized protein</fullName>
    </submittedName>
</protein>
<comment type="caution">
    <text evidence="2">The sequence shown here is derived from an EMBL/GenBank/DDBJ whole genome shotgun (WGS) entry which is preliminary data.</text>
</comment>
<evidence type="ECO:0000256" key="1">
    <source>
        <dbReference type="SAM" id="MobiDB-lite"/>
    </source>
</evidence>
<dbReference type="Proteomes" id="UP000004245">
    <property type="component" value="Unassembled WGS sequence"/>
</dbReference>
<dbReference type="EMBL" id="ADNW02000018">
    <property type="protein sequence ID" value="EGD22614.1"/>
    <property type="molecule type" value="Genomic_DNA"/>
</dbReference>
<evidence type="ECO:0000313" key="2">
    <source>
        <dbReference type="EMBL" id="EGD22614.1"/>
    </source>
</evidence>
<accession>E9T5K4</accession>
<sequence>MTCVIVEGVRFPVKGGLGEWSRNRARPRPGLPMGWRPGRSVRGKPGAAGRRRPDQGARAAL</sequence>
<dbReference type="HOGENOM" id="CLU_2919751_0_0_11"/>
<proteinExistence type="predicted"/>